<dbReference type="Proteomes" id="UP000257109">
    <property type="component" value="Unassembled WGS sequence"/>
</dbReference>
<organism evidence="1 2">
    <name type="scientific">Mucuna pruriens</name>
    <name type="common">Velvet bean</name>
    <name type="synonym">Dolichos pruriens</name>
    <dbReference type="NCBI Taxonomy" id="157652"/>
    <lineage>
        <taxon>Eukaryota</taxon>
        <taxon>Viridiplantae</taxon>
        <taxon>Streptophyta</taxon>
        <taxon>Embryophyta</taxon>
        <taxon>Tracheophyta</taxon>
        <taxon>Spermatophyta</taxon>
        <taxon>Magnoliopsida</taxon>
        <taxon>eudicotyledons</taxon>
        <taxon>Gunneridae</taxon>
        <taxon>Pentapetalae</taxon>
        <taxon>rosids</taxon>
        <taxon>fabids</taxon>
        <taxon>Fabales</taxon>
        <taxon>Fabaceae</taxon>
        <taxon>Papilionoideae</taxon>
        <taxon>50 kb inversion clade</taxon>
        <taxon>NPAAA clade</taxon>
        <taxon>indigoferoid/millettioid clade</taxon>
        <taxon>Phaseoleae</taxon>
        <taxon>Mucuna</taxon>
    </lineage>
</organism>
<protein>
    <submittedName>
        <fullName evidence="1">Uncharacterized protein</fullName>
    </submittedName>
</protein>
<dbReference type="AlphaFoldDB" id="A0A371EQP5"/>
<reference evidence="1" key="1">
    <citation type="submission" date="2018-05" db="EMBL/GenBank/DDBJ databases">
        <title>Draft genome of Mucuna pruriens seed.</title>
        <authorList>
            <person name="Nnadi N.E."/>
            <person name="Vos R."/>
            <person name="Hasami M.H."/>
            <person name="Devisetty U.K."/>
            <person name="Aguiy J.C."/>
        </authorList>
    </citation>
    <scope>NUCLEOTIDE SEQUENCE [LARGE SCALE GENOMIC DNA]</scope>
    <source>
        <strain evidence="1">JCA_2017</strain>
    </source>
</reference>
<proteinExistence type="predicted"/>
<sequence>MVNFNVIVTCLEISYLINKVHVFSLGIISSPSLQRSNMLSRSSIEHKLMFLHIPSTKQLNNLTTCRCSNQFLKQHFIIVPLNSRSIGLVFKGG</sequence>
<gene>
    <name evidence="1" type="ORF">CR513_52631</name>
</gene>
<accession>A0A371EQP5</accession>
<comment type="caution">
    <text evidence="1">The sequence shown here is derived from an EMBL/GenBank/DDBJ whole genome shotgun (WGS) entry which is preliminary data.</text>
</comment>
<feature type="non-terminal residue" evidence="1">
    <location>
        <position position="93"/>
    </location>
</feature>
<evidence type="ECO:0000313" key="2">
    <source>
        <dbReference type="Proteomes" id="UP000257109"/>
    </source>
</evidence>
<feature type="non-terminal residue" evidence="1">
    <location>
        <position position="1"/>
    </location>
</feature>
<name>A0A371EQP5_MUCPR</name>
<evidence type="ECO:0000313" key="1">
    <source>
        <dbReference type="EMBL" id="RDX68390.1"/>
    </source>
</evidence>
<dbReference type="EMBL" id="QJKJ01012564">
    <property type="protein sequence ID" value="RDX68390.1"/>
    <property type="molecule type" value="Genomic_DNA"/>
</dbReference>
<keyword evidence="2" id="KW-1185">Reference proteome</keyword>